<reference evidence="2" key="1">
    <citation type="submission" date="2020-11" db="EMBL/GenBank/DDBJ databases">
        <authorList>
            <person name="Tran Van P."/>
        </authorList>
    </citation>
    <scope>NUCLEOTIDE SEQUENCE</scope>
</reference>
<organism evidence="2">
    <name type="scientific">Notodromas monacha</name>
    <dbReference type="NCBI Taxonomy" id="399045"/>
    <lineage>
        <taxon>Eukaryota</taxon>
        <taxon>Metazoa</taxon>
        <taxon>Ecdysozoa</taxon>
        <taxon>Arthropoda</taxon>
        <taxon>Crustacea</taxon>
        <taxon>Oligostraca</taxon>
        <taxon>Ostracoda</taxon>
        <taxon>Podocopa</taxon>
        <taxon>Podocopida</taxon>
        <taxon>Cypridocopina</taxon>
        <taxon>Cypridoidea</taxon>
        <taxon>Cyprididae</taxon>
        <taxon>Notodromas</taxon>
    </lineage>
</organism>
<sequence length="242" mass="25884">MKSFVLVSMMTMMVMSTSTSSSNHTTNEHQRPLGKSAIGRILTAEDKDSSFMVVLKPILEGSTYNAATNPGCLISERAIVTFYLSLDPAYWTNRGTVVGVNATAGRLKSASESDLQVRYANNSNIKKFVGYTNEDTGDVNSIFKNYLAIVTVTDPFIIGDAVKPIRVSTNGPSLVGMEVQGLYSQAASTETSTYEARKINITLTGTACPSSISGFQGTLDPAAVSCMTTGPYMSTNSCFTVI</sequence>
<dbReference type="EMBL" id="OA883167">
    <property type="protein sequence ID" value="CAD7278149.1"/>
    <property type="molecule type" value="Genomic_DNA"/>
</dbReference>
<protein>
    <recommendedName>
        <fullName evidence="4">Secreted protein</fullName>
    </recommendedName>
</protein>
<keyword evidence="3" id="KW-1185">Reference proteome</keyword>
<keyword evidence="1" id="KW-0732">Signal</keyword>
<accession>A0A7R9BPA9</accession>
<gene>
    <name evidence="2" type="ORF">NMOB1V02_LOCUS5860</name>
</gene>
<dbReference type="EMBL" id="CAJPEX010001130">
    <property type="protein sequence ID" value="CAG0918301.1"/>
    <property type="molecule type" value="Genomic_DNA"/>
</dbReference>
<dbReference type="Proteomes" id="UP000678499">
    <property type="component" value="Unassembled WGS sequence"/>
</dbReference>
<proteinExistence type="predicted"/>
<name>A0A7R9BPA9_9CRUS</name>
<feature type="signal peptide" evidence="1">
    <location>
        <begin position="1"/>
        <end position="16"/>
    </location>
</feature>
<evidence type="ECO:0000313" key="3">
    <source>
        <dbReference type="Proteomes" id="UP000678499"/>
    </source>
</evidence>
<evidence type="ECO:0000313" key="2">
    <source>
        <dbReference type="EMBL" id="CAD7278149.1"/>
    </source>
</evidence>
<dbReference type="AlphaFoldDB" id="A0A7R9BPA9"/>
<evidence type="ECO:0000256" key="1">
    <source>
        <dbReference type="SAM" id="SignalP"/>
    </source>
</evidence>
<feature type="chain" id="PRO_5036210187" description="Secreted protein" evidence="1">
    <location>
        <begin position="17"/>
        <end position="242"/>
    </location>
</feature>
<evidence type="ECO:0008006" key="4">
    <source>
        <dbReference type="Google" id="ProtNLM"/>
    </source>
</evidence>